<dbReference type="SUPFAM" id="SSF81321">
    <property type="entry name" value="Family A G protein-coupled receptor-like"/>
    <property type="match status" value="1"/>
</dbReference>
<feature type="transmembrane region" description="Helical" evidence="1">
    <location>
        <begin position="313"/>
        <end position="332"/>
    </location>
</feature>
<dbReference type="AlphaFoldDB" id="A0A7J7J4B5"/>
<feature type="transmembrane region" description="Helical" evidence="1">
    <location>
        <begin position="60"/>
        <end position="81"/>
    </location>
</feature>
<feature type="transmembrane region" description="Helical" evidence="1">
    <location>
        <begin position="183"/>
        <end position="202"/>
    </location>
</feature>
<name>A0A7J7J4B5_BUGNE</name>
<keyword evidence="1" id="KW-0472">Membrane</keyword>
<sequence length="373" mass="42092">MHERVQQKLVNEQPTKVMAFPTTSDYNLMTTDAYNAYNYTTYPSSFTPDQLNIALNLGHAGLNVFGAVLNLLNVIVLILMVRRYGCTKNAYGLFLVVGVLDLSINILWSIYLFTVYARKGSPLPISFDPLLYNSNIQYLLINLAPQFVNFLLTASEFVILAMAVLSLIHTVIRSKSWISFPEVIAVLAGVLVVSVLLSWPGWLLTQLTAWKDRHEMSSPDFTEDKVINSIDAFVYWRAYNIISIYIPYGLTFLLMILLICVTRQYSLKEECHKVVVMLTAVLVWGLICETPYILVKGIWGWGWFPRPITAHEIARYGLVLKYSFRGLIYFSFNSLYRQTALCRAQSPPAAATAAPDERVMLSQGLEGQANTAV</sequence>
<organism evidence="2 3">
    <name type="scientific">Bugula neritina</name>
    <name type="common">Brown bryozoan</name>
    <name type="synonym">Sertularia neritina</name>
    <dbReference type="NCBI Taxonomy" id="10212"/>
    <lineage>
        <taxon>Eukaryota</taxon>
        <taxon>Metazoa</taxon>
        <taxon>Spiralia</taxon>
        <taxon>Lophotrochozoa</taxon>
        <taxon>Bryozoa</taxon>
        <taxon>Gymnolaemata</taxon>
        <taxon>Cheilostomatida</taxon>
        <taxon>Flustrina</taxon>
        <taxon>Buguloidea</taxon>
        <taxon>Bugulidae</taxon>
        <taxon>Bugula</taxon>
    </lineage>
</organism>
<evidence type="ECO:0000256" key="1">
    <source>
        <dbReference type="SAM" id="Phobius"/>
    </source>
</evidence>
<accession>A0A7J7J4B5</accession>
<feature type="transmembrane region" description="Helical" evidence="1">
    <location>
        <begin position="93"/>
        <end position="117"/>
    </location>
</feature>
<evidence type="ECO:0008006" key="4">
    <source>
        <dbReference type="Google" id="ProtNLM"/>
    </source>
</evidence>
<keyword evidence="3" id="KW-1185">Reference proteome</keyword>
<dbReference type="Gene3D" id="1.20.1070.10">
    <property type="entry name" value="Rhodopsin 7-helix transmembrane proteins"/>
    <property type="match status" value="1"/>
</dbReference>
<proteinExistence type="predicted"/>
<keyword evidence="1" id="KW-0812">Transmembrane</keyword>
<reference evidence="2" key="1">
    <citation type="submission" date="2020-06" db="EMBL/GenBank/DDBJ databases">
        <title>Draft genome of Bugula neritina, a colonial animal packing powerful symbionts and potential medicines.</title>
        <authorList>
            <person name="Rayko M."/>
        </authorList>
    </citation>
    <scope>NUCLEOTIDE SEQUENCE [LARGE SCALE GENOMIC DNA]</scope>
    <source>
        <strain evidence="2">Kwan_BN1</strain>
    </source>
</reference>
<protein>
    <recommendedName>
        <fullName evidence="4">G-protein coupled receptors family 1 profile domain-containing protein</fullName>
    </recommendedName>
</protein>
<keyword evidence="1" id="KW-1133">Transmembrane helix</keyword>
<evidence type="ECO:0000313" key="3">
    <source>
        <dbReference type="Proteomes" id="UP000593567"/>
    </source>
</evidence>
<comment type="caution">
    <text evidence="2">The sequence shown here is derived from an EMBL/GenBank/DDBJ whole genome shotgun (WGS) entry which is preliminary data.</text>
</comment>
<feature type="transmembrane region" description="Helical" evidence="1">
    <location>
        <begin position="242"/>
        <end position="262"/>
    </location>
</feature>
<feature type="transmembrane region" description="Helical" evidence="1">
    <location>
        <begin position="274"/>
        <end position="293"/>
    </location>
</feature>
<feature type="transmembrane region" description="Helical" evidence="1">
    <location>
        <begin position="147"/>
        <end position="171"/>
    </location>
</feature>
<dbReference type="Proteomes" id="UP000593567">
    <property type="component" value="Unassembled WGS sequence"/>
</dbReference>
<gene>
    <name evidence="2" type="ORF">EB796_021440</name>
</gene>
<dbReference type="EMBL" id="VXIV02003184">
    <property type="protein sequence ID" value="KAF6020258.1"/>
    <property type="molecule type" value="Genomic_DNA"/>
</dbReference>
<evidence type="ECO:0000313" key="2">
    <source>
        <dbReference type="EMBL" id="KAF6020258.1"/>
    </source>
</evidence>